<keyword evidence="4" id="KW-0732">Signal</keyword>
<proteinExistence type="inferred from homology"/>
<feature type="signal peptide" evidence="4">
    <location>
        <begin position="1"/>
        <end position="22"/>
    </location>
</feature>
<comment type="caution">
    <text evidence="5">The sequence shown here is derived from an EMBL/GenBank/DDBJ whole genome shotgun (WGS) entry which is preliminary data.</text>
</comment>
<evidence type="ECO:0000313" key="5">
    <source>
        <dbReference type="EMBL" id="KAB7651056.1"/>
    </source>
</evidence>
<keyword evidence="6" id="KW-1185">Reference proteome</keyword>
<evidence type="ECO:0000256" key="2">
    <source>
        <dbReference type="ARBA" id="ARBA00022722"/>
    </source>
</evidence>
<dbReference type="AlphaFoldDB" id="A0AAI9SBG5"/>
<sequence length="250" mass="28636">MPLLKKTAFGLILAFAAGLAAAAGNTQIESFNQAKKTLEREVYQDHRITFYCQAPFDSRKNITLPAGFTTPKHEKRAHRIEWEHVVPAENFGRAFSEWRDGADVCVDNKGRNFKGRKCAEKANREYRLMQSDLYNLYPAIGAVNALRSNYNYALLPDVPPTFGSCPMKVSGNRAEPPEYTRGAIARTTLYMAESYPKYRLSSQQRQLMEAWNRMYKPDEWECLRAKRIERIQGNENHFVTEACRAAGIRQ</sequence>
<protein>
    <submittedName>
        <fullName evidence="5">Endonuclease I</fullName>
    </submittedName>
</protein>
<dbReference type="GO" id="GO:0016787">
    <property type="term" value="F:hydrolase activity"/>
    <property type="evidence" value="ECO:0007669"/>
    <property type="project" value="UniProtKB-KW"/>
</dbReference>
<reference evidence="5 6" key="1">
    <citation type="submission" date="2019-10" db="EMBL/GenBank/DDBJ databases">
        <title>Genome diversity of Sutterella seckii.</title>
        <authorList>
            <person name="Chaplin A.V."/>
            <person name="Sokolova S.R."/>
            <person name="Mosin K.A."/>
            <person name="Ivanova E.L."/>
            <person name="Kochetkova T.O."/>
            <person name="Goltsov A.Y."/>
            <person name="Trofimov D.Y."/>
            <person name="Efimov B.A."/>
        </authorList>
    </citation>
    <scope>NUCLEOTIDE SEQUENCE [LARGE SCALE GENOMIC DNA]</scope>
    <source>
        <strain evidence="5 6">ASD3426</strain>
    </source>
</reference>
<dbReference type="GO" id="GO:0004519">
    <property type="term" value="F:endonuclease activity"/>
    <property type="evidence" value="ECO:0007669"/>
    <property type="project" value="UniProtKB-KW"/>
</dbReference>
<dbReference type="InterPro" id="IPR007346">
    <property type="entry name" value="Endonuclease-I"/>
</dbReference>
<keyword evidence="5" id="KW-0255">Endonuclease</keyword>
<evidence type="ECO:0000256" key="1">
    <source>
        <dbReference type="ARBA" id="ARBA00006429"/>
    </source>
</evidence>
<gene>
    <name evidence="5" type="ORF">GBM96_07125</name>
</gene>
<dbReference type="InterPro" id="IPR044925">
    <property type="entry name" value="His-Me_finger_sf"/>
</dbReference>
<dbReference type="Proteomes" id="UP000469462">
    <property type="component" value="Unassembled WGS sequence"/>
</dbReference>
<dbReference type="Pfam" id="PF04231">
    <property type="entry name" value="Endonuclease_1"/>
    <property type="match status" value="1"/>
</dbReference>
<evidence type="ECO:0000313" key="6">
    <source>
        <dbReference type="Proteomes" id="UP000469462"/>
    </source>
</evidence>
<dbReference type="RefSeq" id="WP_139687421.1">
    <property type="nucleotide sequence ID" value="NZ_WEHW01000022.1"/>
</dbReference>
<organism evidence="5 6">
    <name type="scientific">Sutterella seckii</name>
    <dbReference type="NCBI Taxonomy" id="1944635"/>
    <lineage>
        <taxon>Bacteria</taxon>
        <taxon>Pseudomonadati</taxon>
        <taxon>Pseudomonadota</taxon>
        <taxon>Betaproteobacteria</taxon>
        <taxon>Burkholderiales</taxon>
        <taxon>Sutterellaceae</taxon>
        <taxon>Sutterella</taxon>
    </lineage>
</organism>
<accession>A0AAI9SBG5</accession>
<feature type="chain" id="PRO_5042512165" evidence="4">
    <location>
        <begin position="23"/>
        <end position="250"/>
    </location>
</feature>
<evidence type="ECO:0000256" key="3">
    <source>
        <dbReference type="ARBA" id="ARBA00022801"/>
    </source>
</evidence>
<keyword evidence="3" id="KW-0378">Hydrolase</keyword>
<evidence type="ECO:0000256" key="4">
    <source>
        <dbReference type="SAM" id="SignalP"/>
    </source>
</evidence>
<dbReference type="EMBL" id="WEHW01000022">
    <property type="protein sequence ID" value="KAB7651056.1"/>
    <property type="molecule type" value="Genomic_DNA"/>
</dbReference>
<dbReference type="PANTHER" id="PTHR33607:SF2">
    <property type="entry name" value="ENDONUCLEASE-1"/>
    <property type="match status" value="1"/>
</dbReference>
<dbReference type="SUPFAM" id="SSF54060">
    <property type="entry name" value="His-Me finger endonucleases"/>
    <property type="match status" value="1"/>
</dbReference>
<keyword evidence="2" id="KW-0540">Nuclease</keyword>
<dbReference type="PANTHER" id="PTHR33607">
    <property type="entry name" value="ENDONUCLEASE-1"/>
    <property type="match status" value="1"/>
</dbReference>
<comment type="similarity">
    <text evidence="1">Belongs to the EndA/NucM nuclease family.</text>
</comment>
<name>A0AAI9SBG5_9BURK</name>